<feature type="transmembrane region" description="Helical" evidence="1">
    <location>
        <begin position="400"/>
        <end position="421"/>
    </location>
</feature>
<evidence type="ECO:0000313" key="4">
    <source>
        <dbReference type="Proteomes" id="UP001597180"/>
    </source>
</evidence>
<sequence>MASEKTLTSPRLTTLILGCLALLLVVSIILFPDQAFKSSLQGLRIWWELVFPALLPFFIVIEIARGMGVLHAIGALLEPLLRLLFRLPGIAGWAIAIGITAGTPSGAVAVGSMRKDKLLSRDEAERLLTLSHVASPVFLISVVGVGFLHNAQSGLALAILHYGSALLLALWQRITLAKQHTKLEAEDQRSALQTATGDSGLFRRSASAWRTAQASDGRTFGKLLGDSVTHAVQQTMAIGGLMMMFSVIVHAVSLSQVLTIAGLAISATGIVTPEQAGAMLSSLLPGLFEAHLGAYSLGQSQAITDSWQYALLSALFAWGGLSTHAQVKSFTLGTDIRYSAFLKSRLLHAAISFIATSALWKPLNNLLGSPAPAWLTFSDPRIDTMKWNYVTMWPLFSKSMLWFGMILLLMLVLSIVTAFVFHHSRRDSKG</sequence>
<feature type="transmembrane region" description="Helical" evidence="1">
    <location>
        <begin position="154"/>
        <end position="171"/>
    </location>
</feature>
<keyword evidence="4" id="KW-1185">Reference proteome</keyword>
<name>A0ABW3UXL7_9BACL</name>
<dbReference type="EMBL" id="JBHTLU010000056">
    <property type="protein sequence ID" value="MFD1225122.1"/>
    <property type="molecule type" value="Genomic_DNA"/>
</dbReference>
<gene>
    <name evidence="3" type="ORF">ACFQ4B_34090</name>
</gene>
<keyword evidence="1" id="KW-0472">Membrane</keyword>
<feature type="domain" description="Nucleoside transporter/FeoB GTPase Gate" evidence="2">
    <location>
        <begin position="50"/>
        <end position="137"/>
    </location>
</feature>
<keyword evidence="1" id="KW-0812">Transmembrane</keyword>
<feature type="transmembrane region" description="Helical" evidence="1">
    <location>
        <begin position="241"/>
        <end position="265"/>
    </location>
</feature>
<evidence type="ECO:0000313" key="3">
    <source>
        <dbReference type="EMBL" id="MFD1225122.1"/>
    </source>
</evidence>
<reference evidence="4" key="1">
    <citation type="journal article" date="2019" name="Int. J. Syst. Evol. Microbiol.">
        <title>The Global Catalogue of Microorganisms (GCM) 10K type strain sequencing project: providing services to taxonomists for standard genome sequencing and annotation.</title>
        <authorList>
            <consortium name="The Broad Institute Genomics Platform"/>
            <consortium name="The Broad Institute Genome Sequencing Center for Infectious Disease"/>
            <person name="Wu L."/>
            <person name="Ma J."/>
        </authorList>
    </citation>
    <scope>NUCLEOTIDE SEQUENCE [LARGE SCALE GENOMIC DNA]</scope>
    <source>
        <strain evidence="4">CCUG 53270</strain>
    </source>
</reference>
<dbReference type="RefSeq" id="WP_079910308.1">
    <property type="nucleotide sequence ID" value="NZ_BAABJG010000044.1"/>
</dbReference>
<protein>
    <submittedName>
        <fullName evidence="3">Nucleoside recognition domain-containing protein</fullName>
    </submittedName>
</protein>
<feature type="transmembrane region" description="Helical" evidence="1">
    <location>
        <begin position="127"/>
        <end position="148"/>
    </location>
</feature>
<feature type="transmembrane region" description="Helical" evidence="1">
    <location>
        <begin position="43"/>
        <end position="61"/>
    </location>
</feature>
<feature type="transmembrane region" description="Helical" evidence="1">
    <location>
        <begin position="12"/>
        <end position="31"/>
    </location>
</feature>
<keyword evidence="1" id="KW-1133">Transmembrane helix</keyword>
<evidence type="ECO:0000259" key="2">
    <source>
        <dbReference type="Pfam" id="PF07670"/>
    </source>
</evidence>
<evidence type="ECO:0000256" key="1">
    <source>
        <dbReference type="SAM" id="Phobius"/>
    </source>
</evidence>
<accession>A0ABW3UXL7</accession>
<dbReference type="InterPro" id="IPR011642">
    <property type="entry name" value="Gate_dom"/>
</dbReference>
<dbReference type="Pfam" id="PF07670">
    <property type="entry name" value="Gate"/>
    <property type="match status" value="1"/>
</dbReference>
<dbReference type="Proteomes" id="UP001597180">
    <property type="component" value="Unassembled WGS sequence"/>
</dbReference>
<organism evidence="3 4">
    <name type="scientific">Paenibacillus vulneris</name>
    <dbReference type="NCBI Taxonomy" id="1133364"/>
    <lineage>
        <taxon>Bacteria</taxon>
        <taxon>Bacillati</taxon>
        <taxon>Bacillota</taxon>
        <taxon>Bacilli</taxon>
        <taxon>Bacillales</taxon>
        <taxon>Paenibacillaceae</taxon>
        <taxon>Paenibacillus</taxon>
    </lineage>
</organism>
<feature type="transmembrane region" description="Helical" evidence="1">
    <location>
        <begin position="91"/>
        <end position="111"/>
    </location>
</feature>
<proteinExistence type="predicted"/>
<comment type="caution">
    <text evidence="3">The sequence shown here is derived from an EMBL/GenBank/DDBJ whole genome shotgun (WGS) entry which is preliminary data.</text>
</comment>